<dbReference type="OrthoDB" id="906679at2"/>
<gene>
    <name evidence="2" type="ORF">ES724_07245</name>
</gene>
<feature type="domain" description="Ig-like" evidence="1">
    <location>
        <begin position="411"/>
        <end position="492"/>
    </location>
</feature>
<feature type="domain" description="Ig-like" evidence="1">
    <location>
        <begin position="330"/>
        <end position="409"/>
    </location>
</feature>
<accession>A0A5C6ZV08</accession>
<keyword evidence="3" id="KW-1185">Reference proteome</keyword>
<reference evidence="2 3" key="1">
    <citation type="submission" date="2019-08" db="EMBL/GenBank/DDBJ databases">
        <title>Genome sequence of Gillisia hiemivivida IC154 (type strain).</title>
        <authorList>
            <person name="Bowman J.P."/>
        </authorList>
    </citation>
    <scope>NUCLEOTIDE SEQUENCE [LARGE SCALE GENOMIC DNA]</scope>
    <source>
        <strain evidence="2 3">IC154</strain>
    </source>
</reference>
<dbReference type="Gene3D" id="2.60.40.10">
    <property type="entry name" value="Immunoglobulins"/>
    <property type="match status" value="3"/>
</dbReference>
<evidence type="ECO:0000259" key="1">
    <source>
        <dbReference type="Pfam" id="PF19081"/>
    </source>
</evidence>
<protein>
    <recommendedName>
        <fullName evidence="1">Ig-like domain-containing protein</fullName>
    </recommendedName>
</protein>
<dbReference type="RefSeq" id="WP_146931546.1">
    <property type="nucleotide sequence ID" value="NZ_CBCSHZ010000005.1"/>
</dbReference>
<sequence>MVKNYSLTKISHNFKRDNTFISLLFLFVFLVVSINIQAQGQGQPSIGTPILNGTPVCGGSTVEVRFTVTDGNGNGNGNDNKRFKASTSYSVYIIPSDGTSVLNNTFSGYDENNLDPQLVTLSVPISNNSNSYPTSRDYKIRVESSNPYAVSELSDPFMINNTPTPKPTVSNNGPVCIGSTLNLFASTAVNWNLPAVTGPTYNWTGPNDFNSTLQNPSLTNASVAMAGTYTVTSTVNGCTSVVASTNVIVNAPTVSNNGPVCAGLTLNLFASTVAGATYNWTGPNGFASTLQNPSFTNASAAMTGTYTVTSTVNGCTSAGASTNIIVNAIPIITDTSPGSRCGTGTVVLGAVASSGTINWYAAASGGSSLGTGTTFTTPSISSNKTYYVDATSNACTTGSRTAVVATVNPIPTITGSTPGSRCGPGAVSLGATASAGTINWYATASGGSSLGTGTTFTTPSVSSSTTFYVDATVIASSCTTATRTAVIATIKPIPSAPVAGSNSPVCAGGSINLTASFITGATYSWTGPNGFNSTLQNPSLTNASAAMGGTYTVTSTMNGCTSVDASTNIIINASFIWTGNTNSDWNTASNWTCNSIPNLNLDAIIPGGLTNYPILNSGAIGMAKAIQINSGATLTIIDNTLQIAGSVLNSGIFNSLNGSVAFVGAAVQSIPSNVFFNNRISNLIINNPAGVSSSGNLEITGFLRVESGNFNTGNALTLISNPTQTALIEGSGNGQVVGLVRMQRYLDKAFGYKYFSSPFQNSVVGDFAPYMDFSDPISDFPNFYRYNENRNININDTLRYATGWVVHSGNLNIAEGYALNFGPSTAAQTIELIGEVNNGTIPVRQLLNHHREYTKGFHLVGNPYPSPIDWNANNGWTRTNIDDAIHFFSASDNDQYTGSYTSFVNNVSTGNNTTNSSPNIIPSMQGFFIKVSDSDAEDLVTGTFGMDNKVRINDFNQEFFRASEVYLKQLIRLEANFKTENKNDALVIYFSPYATQNFEKEMDAHKLMNTDPSVPSFYNITENQKTLAINAIPYPESKSYRKIPLGIKTDQSGEMKINLASVENLNSSFNIYLIDHEKSKGQNLRNNPEYTFSIKEGMHNSRFELMFSEEEVTSPAIAFNEPFDVAVEDGSVVVSLNLEENEVGIIRASTVNGQIIQTKEAGGKDRVIFDGITSNGVYIINLQVGKAQHAKKVLIKK</sequence>
<dbReference type="Pfam" id="PF19081">
    <property type="entry name" value="Ig_7"/>
    <property type="match status" value="2"/>
</dbReference>
<dbReference type="InterPro" id="IPR013783">
    <property type="entry name" value="Ig-like_fold"/>
</dbReference>
<organism evidence="2 3">
    <name type="scientific">Gillisia hiemivivida</name>
    <dbReference type="NCBI Taxonomy" id="291190"/>
    <lineage>
        <taxon>Bacteria</taxon>
        <taxon>Pseudomonadati</taxon>
        <taxon>Bacteroidota</taxon>
        <taxon>Flavobacteriia</taxon>
        <taxon>Flavobacteriales</taxon>
        <taxon>Flavobacteriaceae</taxon>
        <taxon>Gillisia</taxon>
    </lineage>
</organism>
<dbReference type="Proteomes" id="UP000321367">
    <property type="component" value="Unassembled WGS sequence"/>
</dbReference>
<evidence type="ECO:0000313" key="2">
    <source>
        <dbReference type="EMBL" id="TXD94054.1"/>
    </source>
</evidence>
<evidence type="ECO:0000313" key="3">
    <source>
        <dbReference type="Proteomes" id="UP000321367"/>
    </source>
</evidence>
<dbReference type="InterPro" id="IPR044023">
    <property type="entry name" value="Ig_7"/>
</dbReference>
<dbReference type="EMBL" id="VORY01000006">
    <property type="protein sequence ID" value="TXD94054.1"/>
    <property type="molecule type" value="Genomic_DNA"/>
</dbReference>
<name>A0A5C6ZV08_9FLAO</name>
<dbReference type="AlphaFoldDB" id="A0A5C6ZV08"/>
<proteinExistence type="predicted"/>
<comment type="caution">
    <text evidence="2">The sequence shown here is derived from an EMBL/GenBank/DDBJ whole genome shotgun (WGS) entry which is preliminary data.</text>
</comment>